<feature type="region of interest" description="Disordered" evidence="1">
    <location>
        <begin position="312"/>
        <end position="351"/>
    </location>
</feature>
<dbReference type="EMBL" id="JAQGDS010000004">
    <property type="protein sequence ID" value="KAJ6261011.1"/>
    <property type="molecule type" value="Genomic_DNA"/>
</dbReference>
<feature type="compositionally biased region" description="Polar residues" evidence="1">
    <location>
        <begin position="133"/>
        <end position="145"/>
    </location>
</feature>
<feature type="region of interest" description="Disordered" evidence="1">
    <location>
        <begin position="80"/>
        <end position="145"/>
    </location>
</feature>
<reference evidence="2" key="1">
    <citation type="submission" date="2023-01" db="EMBL/GenBank/DDBJ databases">
        <title>The chitinases involved in constricting ring structure development in the nematode-trapping fungus Drechslerella dactyloides.</title>
        <authorList>
            <person name="Wang R."/>
            <person name="Zhang L."/>
            <person name="Tang P."/>
            <person name="Li S."/>
            <person name="Liang L."/>
        </authorList>
    </citation>
    <scope>NUCLEOTIDE SEQUENCE</scope>
    <source>
        <strain evidence="2">YMF1.00031</strain>
    </source>
</reference>
<evidence type="ECO:0000313" key="2">
    <source>
        <dbReference type="EMBL" id="KAJ6261011.1"/>
    </source>
</evidence>
<protein>
    <submittedName>
        <fullName evidence="2">Uncharacterized protein</fullName>
    </submittedName>
</protein>
<name>A0AAD6NIR0_DREDA</name>
<keyword evidence="3" id="KW-1185">Reference proteome</keyword>
<evidence type="ECO:0000313" key="3">
    <source>
        <dbReference type="Proteomes" id="UP001221413"/>
    </source>
</evidence>
<sequence length="399" mass="41869">MLPRHLFPNFIRIDLTDAFPGWISAVAKEYSAADGPSDSGPTPLLRGLLKKPFIPARISSLHALHRSKSTDNLKDEIAAAKEEAASSRRASSLSLPCGQHQVPPTSSPFPSPSDSTPESGSPNSTPLLDLPSAATSAKCSRSQTPRFVTPFSTPLPQTSVSPAIAAPVLVLPEHVNPFDLAAAALLEDGRVRRASDPSYDPASHTAAALPPAKARGIKSVTGEDAVDDNIGTAACVCYVGPVGNLGRSGPGISLPYSDAHTNAAKRAKEANEARNLLAGETSTSAPAITTSPDSTNAHISWKSDVVIITPIGEEDDGNAPAGHERRRSSSLSDLPATGGKPLRSVKGRRPTPWVHKIGAGGYARSAKIPLPTLKRLSDASVESVESLYEVWFDAVEEQE</sequence>
<organism evidence="2 3">
    <name type="scientific">Drechslerella dactyloides</name>
    <name type="common">Nematode-trapping fungus</name>
    <name type="synonym">Arthrobotrys dactyloides</name>
    <dbReference type="NCBI Taxonomy" id="74499"/>
    <lineage>
        <taxon>Eukaryota</taxon>
        <taxon>Fungi</taxon>
        <taxon>Dikarya</taxon>
        <taxon>Ascomycota</taxon>
        <taxon>Pezizomycotina</taxon>
        <taxon>Orbiliomycetes</taxon>
        <taxon>Orbiliales</taxon>
        <taxon>Orbiliaceae</taxon>
        <taxon>Drechslerella</taxon>
    </lineage>
</organism>
<dbReference type="Proteomes" id="UP001221413">
    <property type="component" value="Unassembled WGS sequence"/>
</dbReference>
<accession>A0AAD6NIR0</accession>
<comment type="caution">
    <text evidence="2">The sequence shown here is derived from an EMBL/GenBank/DDBJ whole genome shotgun (WGS) entry which is preliminary data.</text>
</comment>
<evidence type="ECO:0000256" key="1">
    <source>
        <dbReference type="SAM" id="MobiDB-lite"/>
    </source>
</evidence>
<proteinExistence type="predicted"/>
<dbReference type="AlphaFoldDB" id="A0AAD6NIR0"/>
<gene>
    <name evidence="2" type="ORF">Dda_3676</name>
</gene>